<dbReference type="Gene3D" id="3.40.630.30">
    <property type="match status" value="1"/>
</dbReference>
<dbReference type="AlphaFoldDB" id="A0A917EZ32"/>
<evidence type="ECO:0000313" key="2">
    <source>
        <dbReference type="EMBL" id="GGF25330.1"/>
    </source>
</evidence>
<evidence type="ECO:0000313" key="3">
    <source>
        <dbReference type="Proteomes" id="UP000598775"/>
    </source>
</evidence>
<dbReference type="PANTHER" id="PTHR43792">
    <property type="entry name" value="GNAT FAMILY, PUTATIVE (AFU_ORTHOLOGUE AFUA_3G00765)-RELATED-RELATED"/>
    <property type="match status" value="1"/>
</dbReference>
<dbReference type="SUPFAM" id="SSF55729">
    <property type="entry name" value="Acyl-CoA N-acyltransferases (Nat)"/>
    <property type="match status" value="1"/>
</dbReference>
<dbReference type="RefSeq" id="WP_188677235.1">
    <property type="nucleotide sequence ID" value="NZ_BMGP01000003.1"/>
</dbReference>
<dbReference type="PANTHER" id="PTHR43792:SF1">
    <property type="entry name" value="N-ACETYLTRANSFERASE DOMAIN-CONTAINING PROTEIN"/>
    <property type="match status" value="1"/>
</dbReference>
<sequence>MTPEGGTHKFEPPVFASPEFQLRVPLDSDAAEWFRLFDDAEVMRYISNGATQTLEWYVDFVARQQHLASTTGVCLFALTVLRPGSEAPDARRQVAGFVGLQPWSRPWGPVGRIEVGWRLGREFQGRGLATAGACAALALYRHRADLADSPRASDQPPADRTPIAMIDVRNTASMRVATKLGMSEREVFTAPDGVRAALWQ</sequence>
<gene>
    <name evidence="2" type="ORF">GCM10011399_18540</name>
</gene>
<proteinExistence type="predicted"/>
<accession>A0A917EZ32</accession>
<feature type="domain" description="N-acetyltransferase" evidence="1">
    <location>
        <begin position="22"/>
        <end position="182"/>
    </location>
</feature>
<keyword evidence="3" id="KW-1185">Reference proteome</keyword>
<dbReference type="Pfam" id="PF13302">
    <property type="entry name" value="Acetyltransf_3"/>
    <property type="match status" value="1"/>
</dbReference>
<comment type="caution">
    <text evidence="2">The sequence shown here is derived from an EMBL/GenBank/DDBJ whole genome shotgun (WGS) entry which is preliminary data.</text>
</comment>
<dbReference type="Proteomes" id="UP000598775">
    <property type="component" value="Unassembled WGS sequence"/>
</dbReference>
<reference evidence="2 3" key="1">
    <citation type="journal article" date="2014" name="Int. J. Syst. Evol. Microbiol.">
        <title>Complete genome sequence of Corynebacterium casei LMG S-19264T (=DSM 44701T), isolated from a smear-ripened cheese.</title>
        <authorList>
            <consortium name="US DOE Joint Genome Institute (JGI-PGF)"/>
            <person name="Walter F."/>
            <person name="Albersmeier A."/>
            <person name="Kalinowski J."/>
            <person name="Ruckert C."/>
        </authorList>
    </citation>
    <scope>NUCLEOTIDE SEQUENCE [LARGE SCALE GENOMIC DNA]</scope>
    <source>
        <strain evidence="2 3">CGMCC 1.12976</strain>
    </source>
</reference>
<dbReference type="InterPro" id="IPR016181">
    <property type="entry name" value="Acyl_CoA_acyltransferase"/>
</dbReference>
<dbReference type="EMBL" id="BMGP01000003">
    <property type="protein sequence ID" value="GGF25330.1"/>
    <property type="molecule type" value="Genomic_DNA"/>
</dbReference>
<dbReference type="InterPro" id="IPR000182">
    <property type="entry name" value="GNAT_dom"/>
</dbReference>
<dbReference type="GO" id="GO:0016747">
    <property type="term" value="F:acyltransferase activity, transferring groups other than amino-acyl groups"/>
    <property type="evidence" value="ECO:0007669"/>
    <property type="project" value="InterPro"/>
</dbReference>
<dbReference type="InterPro" id="IPR051531">
    <property type="entry name" value="N-acetyltransferase"/>
</dbReference>
<organism evidence="2 3">
    <name type="scientific">Subtercola lobariae</name>
    <dbReference type="NCBI Taxonomy" id="1588641"/>
    <lineage>
        <taxon>Bacteria</taxon>
        <taxon>Bacillati</taxon>
        <taxon>Actinomycetota</taxon>
        <taxon>Actinomycetes</taxon>
        <taxon>Micrococcales</taxon>
        <taxon>Microbacteriaceae</taxon>
        <taxon>Subtercola</taxon>
    </lineage>
</organism>
<evidence type="ECO:0000259" key="1">
    <source>
        <dbReference type="Pfam" id="PF13302"/>
    </source>
</evidence>
<protein>
    <submittedName>
        <fullName evidence="2">N-acetyltransferase</fullName>
    </submittedName>
</protein>
<name>A0A917EZ32_9MICO</name>